<dbReference type="Pfam" id="PF14198">
    <property type="entry name" value="TnpV"/>
    <property type="match status" value="1"/>
</dbReference>
<dbReference type="Pfam" id="PF00239">
    <property type="entry name" value="Resolvase"/>
    <property type="match status" value="1"/>
</dbReference>
<dbReference type="Proteomes" id="UP000284883">
    <property type="component" value="Unassembled WGS sequence"/>
</dbReference>
<feature type="coiled-coil region" evidence="1">
    <location>
        <begin position="378"/>
        <end position="412"/>
    </location>
</feature>
<proteinExistence type="predicted"/>
<evidence type="ECO:0000313" key="3">
    <source>
        <dbReference type="EMBL" id="RHB41534.1"/>
    </source>
</evidence>
<dbReference type="InterPro" id="IPR011109">
    <property type="entry name" value="DNA_bind_recombinase_dom"/>
</dbReference>
<accession>A0A413W6G1</accession>
<dbReference type="AlphaFoldDB" id="A0A413W6G1"/>
<dbReference type="InterPro" id="IPR025827">
    <property type="entry name" value="Zn_ribbon_recom_dom"/>
</dbReference>
<dbReference type="InterPro" id="IPR036162">
    <property type="entry name" value="Resolvase-like_N_sf"/>
</dbReference>
<reference evidence="3 4" key="1">
    <citation type="submission" date="2018-08" db="EMBL/GenBank/DDBJ databases">
        <title>A genome reference for cultivated species of the human gut microbiota.</title>
        <authorList>
            <person name="Zou Y."/>
            <person name="Xue W."/>
            <person name="Luo G."/>
        </authorList>
    </citation>
    <scope>NUCLEOTIDE SEQUENCE [LARGE SCALE GENOMIC DNA]</scope>
    <source>
        <strain evidence="3 4">AM40-15AC</strain>
    </source>
</reference>
<gene>
    <name evidence="3" type="ORF">DW885_04880</name>
</gene>
<evidence type="ECO:0000259" key="2">
    <source>
        <dbReference type="PROSITE" id="PS51737"/>
    </source>
</evidence>
<dbReference type="GO" id="GO:0003677">
    <property type="term" value="F:DNA binding"/>
    <property type="evidence" value="ECO:0007669"/>
    <property type="project" value="InterPro"/>
</dbReference>
<dbReference type="SUPFAM" id="SSF53041">
    <property type="entry name" value="Resolvase-like"/>
    <property type="match status" value="1"/>
</dbReference>
<feature type="domain" description="Recombinase" evidence="2">
    <location>
        <begin position="98"/>
        <end position="242"/>
    </location>
</feature>
<sequence>MLAEAEAGKIGTIIVKDMSRFGRNYLEVGFYTEILFPKKQIRFVAINNSVDSDKPQDNDFTPFLRIMNEWYTKDTSNKIKSIFLSRMNDGKRYSGSIPYDYNRLPEDKQTLVVNPVASQVVKHIFELAAEGLTPPAIARQLTEEKVLIPSAYTLQYHPEQCNRKVEYGCTNWNANTVREILGRQEYLGHTVLRKTIGTNFKTDERRFATDEERLVFEDTREPIVDSELWERAHRGLKHVKRRIKEGTHQEKCLLPGLVYSYDCGSKMSYQTNYYKSGEPYHSFRCSSYGNRTMNCTIHHISDKVLYQLVLCSIQRLSSHIIADERGFAEELKSKWEAQANGKPQKQKDELQTINRRLNELDRLIGSIYENFISGLLPEKQYKSLMKKYSAEQDNLESQVSEIQEKLEQTKASSAHIGRRMTVISTRSVSANSAVRSFIRTVQGRGFVTPTVQKPISRQKKRRNALLKRASTPFVKRSARFATSPSGRPTVRRCCAPRNVKPSTADRNSLPIIIVSNPSRKPEKQYKFKEEHTMEKFITDERTGLQYELVGDYYLIAGEDEPESRLIGIWGQRHLRYLKQHRKVLYSELLISGKLNDYLADLNEQAEELFSQLVKQLAEKEGVTKALKAENQMLWVQKMNNIRNAVMEVVSNDLIYE</sequence>
<dbReference type="InterPro" id="IPR038109">
    <property type="entry name" value="DNA_bind_recomb_sf"/>
</dbReference>
<dbReference type="Pfam" id="PF07508">
    <property type="entry name" value="Recombinase"/>
    <property type="match status" value="1"/>
</dbReference>
<dbReference type="InterPro" id="IPR026989">
    <property type="entry name" value="TnpV"/>
</dbReference>
<dbReference type="Gene3D" id="3.40.50.1390">
    <property type="entry name" value="Resolvase, N-terminal catalytic domain"/>
    <property type="match status" value="1"/>
</dbReference>
<dbReference type="InterPro" id="IPR006119">
    <property type="entry name" value="Resolv_N"/>
</dbReference>
<dbReference type="Pfam" id="PF13408">
    <property type="entry name" value="Zn_ribbon_recom"/>
    <property type="match status" value="1"/>
</dbReference>
<protein>
    <submittedName>
        <fullName evidence="3">TnpV protein</fullName>
    </submittedName>
</protein>
<dbReference type="PANTHER" id="PTHR30461:SF23">
    <property type="entry name" value="DNA RECOMBINASE-RELATED"/>
    <property type="match status" value="1"/>
</dbReference>
<dbReference type="EMBL" id="QSGQ01000002">
    <property type="protein sequence ID" value="RHB41534.1"/>
    <property type="molecule type" value="Genomic_DNA"/>
</dbReference>
<keyword evidence="1" id="KW-0175">Coiled coil</keyword>
<dbReference type="PROSITE" id="PS51737">
    <property type="entry name" value="RECOMBINASE_DNA_BIND"/>
    <property type="match status" value="1"/>
</dbReference>
<dbReference type="Gene3D" id="3.90.1750.20">
    <property type="entry name" value="Putative Large Serine Recombinase, Chain B, Domain 2"/>
    <property type="match status" value="1"/>
</dbReference>
<dbReference type="InterPro" id="IPR050639">
    <property type="entry name" value="SSR_resolvase"/>
</dbReference>
<comment type="caution">
    <text evidence="3">The sequence shown here is derived from an EMBL/GenBank/DDBJ whole genome shotgun (WGS) entry which is preliminary data.</text>
</comment>
<evidence type="ECO:0000256" key="1">
    <source>
        <dbReference type="SAM" id="Coils"/>
    </source>
</evidence>
<dbReference type="GO" id="GO:0000150">
    <property type="term" value="F:DNA strand exchange activity"/>
    <property type="evidence" value="ECO:0007669"/>
    <property type="project" value="InterPro"/>
</dbReference>
<dbReference type="PANTHER" id="PTHR30461">
    <property type="entry name" value="DNA-INVERTASE FROM LAMBDOID PROPHAGE"/>
    <property type="match status" value="1"/>
</dbReference>
<organism evidence="3 4">
    <name type="scientific">Dorea formicigenerans</name>
    <dbReference type="NCBI Taxonomy" id="39486"/>
    <lineage>
        <taxon>Bacteria</taxon>
        <taxon>Bacillati</taxon>
        <taxon>Bacillota</taxon>
        <taxon>Clostridia</taxon>
        <taxon>Lachnospirales</taxon>
        <taxon>Lachnospiraceae</taxon>
        <taxon>Dorea</taxon>
    </lineage>
</organism>
<evidence type="ECO:0000313" key="4">
    <source>
        <dbReference type="Proteomes" id="UP000284883"/>
    </source>
</evidence>
<name>A0A413W6G1_9FIRM</name>